<comment type="caution">
    <text evidence="1">The sequence shown here is derived from an EMBL/GenBank/DDBJ whole genome shotgun (WGS) entry which is preliminary data.</text>
</comment>
<evidence type="ECO:0000313" key="1">
    <source>
        <dbReference type="EMBL" id="KKK86492.1"/>
    </source>
</evidence>
<gene>
    <name evidence="1" type="ORF">LCGC14_2762710</name>
</gene>
<dbReference type="AlphaFoldDB" id="A0A0F8YYF9"/>
<reference evidence="1" key="1">
    <citation type="journal article" date="2015" name="Nature">
        <title>Complex archaea that bridge the gap between prokaryotes and eukaryotes.</title>
        <authorList>
            <person name="Spang A."/>
            <person name="Saw J.H."/>
            <person name="Jorgensen S.L."/>
            <person name="Zaremba-Niedzwiedzka K."/>
            <person name="Martijn J."/>
            <person name="Lind A.E."/>
            <person name="van Eijk R."/>
            <person name="Schleper C."/>
            <person name="Guy L."/>
            <person name="Ettema T.J."/>
        </authorList>
    </citation>
    <scope>NUCLEOTIDE SEQUENCE</scope>
</reference>
<proteinExistence type="predicted"/>
<feature type="non-terminal residue" evidence="1">
    <location>
        <position position="377"/>
    </location>
</feature>
<protein>
    <submittedName>
        <fullName evidence="1">Uncharacterized protein</fullName>
    </submittedName>
</protein>
<sequence length="377" mass="40742">MTRRLLMPISYRGIGLTVPGGRNVSLKTNAGGFDTPEHQTQLLSRTGRFPARIREQMREKIFLLHVVLSSPDVQGQWDALSRIFNPTLGPQYLVVEDGDGTQKRVSCVPQRIVNLGRHEQDDRRWAIPLVAARGVLEATVETSHTDDIEPATNPASFATNNLGTYSAPATLELDPQAKKTPLQAWDLLHEIAYCNRSELPLTGPSSNSWLIELMGGAWNTDVIIDVSAITATCTTSVTAGQATPFDLSFPTAGFDAEGILMVRPGASEEQMEYSVLDGATVRVTARGLGGTTQLAHTQPYTVHQSRMLKNGDDIAVLVDEVQVPSGEVHIDGINTGATKIWIELSDAPKYTATLKNAAAGGVTTFVLTEEAHGFKVG</sequence>
<organism evidence="1">
    <name type="scientific">marine sediment metagenome</name>
    <dbReference type="NCBI Taxonomy" id="412755"/>
    <lineage>
        <taxon>unclassified sequences</taxon>
        <taxon>metagenomes</taxon>
        <taxon>ecological metagenomes</taxon>
    </lineage>
</organism>
<dbReference type="EMBL" id="LAZR01050821">
    <property type="protein sequence ID" value="KKK86492.1"/>
    <property type="molecule type" value="Genomic_DNA"/>
</dbReference>
<name>A0A0F8YYF9_9ZZZZ</name>
<accession>A0A0F8YYF9</accession>